<accession>C3L454</accession>
<dbReference type="AlphaFoldDB" id="C3L454"/>
<dbReference type="InterPro" id="IPR036770">
    <property type="entry name" value="Ankyrin_rpt-contain_sf"/>
</dbReference>
<organism evidence="1 2">
    <name type="scientific">Amoebophilus asiaticus (strain 5a2)</name>
    <dbReference type="NCBI Taxonomy" id="452471"/>
    <lineage>
        <taxon>Bacteria</taxon>
        <taxon>Pseudomonadati</taxon>
        <taxon>Bacteroidota</taxon>
        <taxon>Cytophagia</taxon>
        <taxon>Cytophagales</taxon>
        <taxon>Amoebophilaceae</taxon>
        <taxon>Candidatus Amoebophilus</taxon>
    </lineage>
</organism>
<dbReference type="Proteomes" id="UP000001227">
    <property type="component" value="Chromosome"/>
</dbReference>
<evidence type="ECO:0000313" key="2">
    <source>
        <dbReference type="Proteomes" id="UP000001227"/>
    </source>
</evidence>
<evidence type="ECO:0000313" key="1">
    <source>
        <dbReference type="EMBL" id="ACP21095.1"/>
    </source>
</evidence>
<keyword evidence="2" id="KW-1185">Reference proteome</keyword>
<gene>
    <name evidence="1" type="ordered locus">Aasi_1852</name>
</gene>
<sequence>MLEANEMDEQGNTPLEQLILAFSKKPFNAINLKRMIDAWMKQGAQLTPNKASKLLEELVKSSTFDLKKYTDIVGFLTKQGAQLLPDKASEWLEKLIEAPTFFSETYVERINFFIKQGATLKNNTKVTALLQEAVKREDKKLYASLLRLGADPNIEVTHPYMGEMPFLHMLYGGLDKVEEELFQELIKDSKVNINITNQKGLTLAMDIAYKHNPLTRVMENLLQRKDLDMVLLN</sequence>
<dbReference type="SUPFAM" id="SSF48403">
    <property type="entry name" value="Ankyrin repeat"/>
    <property type="match status" value="1"/>
</dbReference>
<dbReference type="Gene3D" id="1.25.40.20">
    <property type="entry name" value="Ankyrin repeat-containing domain"/>
    <property type="match status" value="1"/>
</dbReference>
<dbReference type="KEGG" id="aas:Aasi_1852"/>
<reference evidence="1 2" key="1">
    <citation type="journal article" date="2010" name="J. Bacteriol.">
        <title>The genome of the amoeba symbiont 'Candidatus Amoebophilus asiaticus' reveals common mechanisms for host cell interaction among amoeba-associated bacteria.</title>
        <authorList>
            <person name="Schmitz-Esser S."/>
            <person name="Tischler P."/>
            <person name="Arnold R."/>
            <person name="Montanaro J."/>
            <person name="Wagner M."/>
            <person name="Rattei T."/>
            <person name="Horn M."/>
        </authorList>
    </citation>
    <scope>NUCLEOTIDE SEQUENCE [LARGE SCALE GENOMIC DNA]</scope>
    <source>
        <strain evidence="1 2">5a2</strain>
    </source>
</reference>
<dbReference type="RefSeq" id="WP_012473274.1">
    <property type="nucleotide sequence ID" value="NC_010830.1"/>
</dbReference>
<name>C3L454_AMOA5</name>
<protein>
    <recommendedName>
        <fullName evidence="3">Ankyrin</fullName>
    </recommendedName>
</protein>
<evidence type="ECO:0008006" key="3">
    <source>
        <dbReference type="Google" id="ProtNLM"/>
    </source>
</evidence>
<dbReference type="OrthoDB" id="1239122at2"/>
<dbReference type="EMBL" id="CP001102">
    <property type="protein sequence ID" value="ACP21095.1"/>
    <property type="molecule type" value="Genomic_DNA"/>
</dbReference>
<proteinExistence type="predicted"/>
<dbReference type="HOGENOM" id="CLU_1187948_0_0_10"/>